<evidence type="ECO:0000313" key="1">
    <source>
        <dbReference type="EMBL" id="NEU66891.1"/>
    </source>
</evidence>
<comment type="caution">
    <text evidence="1">The sequence shown here is derived from an EMBL/GenBank/DDBJ whole genome shotgun (WGS) entry which is preliminary data.</text>
</comment>
<name>A0A6M0IHT3_9BACT</name>
<dbReference type="PROSITE" id="PS51257">
    <property type="entry name" value="PROKAR_LIPOPROTEIN"/>
    <property type="match status" value="1"/>
</dbReference>
<evidence type="ECO:0000313" key="2">
    <source>
        <dbReference type="Proteomes" id="UP000477386"/>
    </source>
</evidence>
<gene>
    <name evidence="1" type="ORF">GK091_08350</name>
</gene>
<organism evidence="1 2">
    <name type="scientific">Spirosoma agri</name>
    <dbReference type="NCBI Taxonomy" id="1987381"/>
    <lineage>
        <taxon>Bacteria</taxon>
        <taxon>Pseudomonadati</taxon>
        <taxon>Bacteroidota</taxon>
        <taxon>Cytophagia</taxon>
        <taxon>Cytophagales</taxon>
        <taxon>Cytophagaceae</taxon>
        <taxon>Spirosoma</taxon>
    </lineage>
</organism>
<keyword evidence="2" id="KW-1185">Reference proteome</keyword>
<proteinExistence type="predicted"/>
<dbReference type="RefSeq" id="WP_164036244.1">
    <property type="nucleotide sequence ID" value="NZ_JAAGNZ010000001.1"/>
</dbReference>
<dbReference type="Proteomes" id="UP000477386">
    <property type="component" value="Unassembled WGS sequence"/>
</dbReference>
<protein>
    <submittedName>
        <fullName evidence="1">Uncharacterized protein</fullName>
    </submittedName>
</protein>
<accession>A0A6M0IHT3</accession>
<dbReference type="AlphaFoldDB" id="A0A6M0IHT3"/>
<reference evidence="1 2" key="1">
    <citation type="submission" date="2020-02" db="EMBL/GenBank/DDBJ databases">
        <title>Draft genome sequence of two Spirosoma agri KCTC 52727 and Spirosoma terrae KCTC 52035.</title>
        <authorList>
            <person name="Rojas J."/>
            <person name="Ambika Manirajan B."/>
            <person name="Ratering S."/>
            <person name="Suarez C."/>
            <person name="Schnell S."/>
        </authorList>
    </citation>
    <scope>NUCLEOTIDE SEQUENCE [LARGE SCALE GENOMIC DNA]</scope>
    <source>
        <strain evidence="1 2">KCTC 52727</strain>
    </source>
</reference>
<dbReference type="EMBL" id="JAAGNZ010000001">
    <property type="protein sequence ID" value="NEU66891.1"/>
    <property type="molecule type" value="Genomic_DNA"/>
</dbReference>
<sequence>MRTVLFLVNLVLAFGCQSRSTTESSQTQSTKAPVSRDTLCFQQVLQRDTTTLRLITDGTKATGYLDINPYEKDRARGPIQGTISGNEIRANWDRSGEGVTQRYALDLTLKADAITWHEGERVEKEGVWVLKQPGTGYAYVLNKMTCP</sequence>